<evidence type="ECO:0000256" key="3">
    <source>
        <dbReference type="ARBA" id="ARBA00022475"/>
    </source>
</evidence>
<evidence type="ECO:0000256" key="2">
    <source>
        <dbReference type="ARBA" id="ARBA00007242"/>
    </source>
</evidence>
<dbReference type="Proteomes" id="UP000324632">
    <property type="component" value="Chromosome 22"/>
</dbReference>
<feature type="compositionally biased region" description="Basic and acidic residues" evidence="17">
    <location>
        <begin position="1621"/>
        <end position="1635"/>
    </location>
</feature>
<feature type="region of interest" description="Disordered" evidence="17">
    <location>
        <begin position="1473"/>
        <end position="1656"/>
    </location>
</feature>
<evidence type="ECO:0000256" key="15">
    <source>
        <dbReference type="ARBA" id="ARBA00023273"/>
    </source>
</evidence>
<feature type="region of interest" description="Disordered" evidence="17">
    <location>
        <begin position="1234"/>
        <end position="1272"/>
    </location>
</feature>
<keyword evidence="7" id="KW-0770">Synapse</keyword>
<name>A0A5A9N7B4_9TELE</name>
<feature type="compositionally biased region" description="Polar residues" evidence="17">
    <location>
        <begin position="1778"/>
        <end position="1791"/>
    </location>
</feature>
<dbReference type="PROSITE" id="PS50259">
    <property type="entry name" value="G_PROTEIN_RECEP_F3_4"/>
    <property type="match status" value="1"/>
</dbReference>
<feature type="transmembrane region" description="Helical" evidence="18">
    <location>
        <begin position="573"/>
        <end position="590"/>
    </location>
</feature>
<gene>
    <name evidence="21" type="ORF">E1301_Tti000744</name>
</gene>
<feature type="transmembrane region" description="Helical" evidence="18">
    <location>
        <begin position="1018"/>
        <end position="1038"/>
    </location>
</feature>
<feature type="region of interest" description="Disordered" evidence="17">
    <location>
        <begin position="1386"/>
        <end position="1416"/>
    </location>
</feature>
<dbReference type="InterPro" id="IPR017978">
    <property type="entry name" value="GPCR_3_C"/>
</dbReference>
<evidence type="ECO:0000256" key="19">
    <source>
        <dbReference type="SAM" id="SignalP"/>
    </source>
</evidence>
<feature type="region of interest" description="Disordered" evidence="17">
    <location>
        <begin position="1683"/>
        <end position="1818"/>
    </location>
</feature>
<evidence type="ECO:0000256" key="12">
    <source>
        <dbReference type="ARBA" id="ARBA00023180"/>
    </source>
</evidence>
<dbReference type="PANTHER" id="PTHR32546">
    <property type="entry name" value="G-PROTEIN COUPLED RECEPTOR 158-RELATED"/>
    <property type="match status" value="1"/>
</dbReference>
<feature type="signal peptide" evidence="19">
    <location>
        <begin position="1"/>
        <end position="17"/>
    </location>
</feature>
<feature type="compositionally biased region" description="Basic and acidic residues" evidence="17">
    <location>
        <begin position="1394"/>
        <end position="1410"/>
    </location>
</feature>
<feature type="compositionally biased region" description="Basic and acidic residues" evidence="17">
    <location>
        <begin position="1683"/>
        <end position="1706"/>
    </location>
</feature>
<feature type="compositionally biased region" description="Polar residues" evidence="17">
    <location>
        <begin position="1605"/>
        <end position="1618"/>
    </location>
</feature>
<dbReference type="GO" id="GO:0043005">
    <property type="term" value="C:neuron projection"/>
    <property type="evidence" value="ECO:0007669"/>
    <property type="project" value="UniProtKB-SubCell"/>
</dbReference>
<feature type="compositionally biased region" description="Basic and acidic residues" evidence="17">
    <location>
        <begin position="1235"/>
        <end position="1247"/>
    </location>
</feature>
<evidence type="ECO:0000256" key="16">
    <source>
        <dbReference type="ARBA" id="ARBA00034104"/>
    </source>
</evidence>
<feature type="domain" description="G-protein coupled receptors family 3 profile" evidence="20">
    <location>
        <begin position="908"/>
        <end position="1104"/>
    </location>
</feature>
<proteinExistence type="inferred from homology"/>
<evidence type="ECO:0000256" key="5">
    <source>
        <dbReference type="ARBA" id="ARBA00022729"/>
    </source>
</evidence>
<evidence type="ECO:0000259" key="20">
    <source>
        <dbReference type="PROSITE" id="PS50259"/>
    </source>
</evidence>
<dbReference type="EMBL" id="SOYY01000022">
    <property type="protein sequence ID" value="KAA0704941.1"/>
    <property type="molecule type" value="Genomic_DNA"/>
</dbReference>
<keyword evidence="15" id="KW-0966">Cell projection</keyword>
<keyword evidence="14" id="KW-0628">Postsynaptic cell membrane</keyword>
<comment type="subcellular location">
    <subcellularLocation>
        <location evidence="1">Cell projection</location>
        <location evidence="1">Neuron projection</location>
    </subcellularLocation>
    <subcellularLocation>
        <location evidence="16">Postsynaptic cell membrane</location>
        <topology evidence="16">Multi-pass membrane protein</topology>
    </subcellularLocation>
</comment>
<comment type="similarity">
    <text evidence="2">Belongs to the G-protein coupled receptor 3 family.</text>
</comment>
<keyword evidence="3" id="KW-1003">Cell membrane</keyword>
<organism evidence="21 22">
    <name type="scientific">Triplophysa tibetana</name>
    <dbReference type="NCBI Taxonomy" id="1572043"/>
    <lineage>
        <taxon>Eukaryota</taxon>
        <taxon>Metazoa</taxon>
        <taxon>Chordata</taxon>
        <taxon>Craniata</taxon>
        <taxon>Vertebrata</taxon>
        <taxon>Euteleostomi</taxon>
        <taxon>Actinopterygii</taxon>
        <taxon>Neopterygii</taxon>
        <taxon>Teleostei</taxon>
        <taxon>Ostariophysi</taxon>
        <taxon>Cypriniformes</taxon>
        <taxon>Nemacheilidae</taxon>
        <taxon>Triplophysa</taxon>
    </lineage>
</organism>
<evidence type="ECO:0000256" key="7">
    <source>
        <dbReference type="ARBA" id="ARBA00023018"/>
    </source>
</evidence>
<evidence type="ECO:0000313" key="22">
    <source>
        <dbReference type="Proteomes" id="UP000324632"/>
    </source>
</evidence>
<keyword evidence="6 18" id="KW-1133">Transmembrane helix</keyword>
<dbReference type="InterPro" id="IPR054714">
    <property type="entry name" value="GPR158_179_extracellular"/>
</dbReference>
<dbReference type="PANTHER" id="PTHR32546:SF11">
    <property type="entry name" value="G-PROTEIN COUPLED RECEPTOR 158-RELATED"/>
    <property type="match status" value="1"/>
</dbReference>
<dbReference type="InterPro" id="IPR043458">
    <property type="entry name" value="GPR158/179"/>
</dbReference>
<sequence>MAIIWISLLLQVGFVIGSNYRHVEQDRDVIAKLPIYNALNNQHAHLRKPHSGLAQKIEDQVPKVVTAFLHTGDSSTLKHANCSRRYELGVLRGRTHGDAHHSMRSVLDTVVHATNFLNMILQASRDQSPRRDIEWYHALVRSILEGDPKIHRAVVTLSAGTTPEEPPVYLQATRAGGEIILQDLSSSARHILKNRTADTEWYHEHKNKKKTNLQRRVLSQDFVSFDASVRNGESYVTDKTQIHWSAPYLECENGNFIPRWLLTLSAGFYGLKPNLSPDFRGVVRADVSLQDVDIDQCSADSWFAGTHRCNVTTMEPSDGESAAHMLLIRFTPNAATLAEFKPHQRFTNANISLAKNAGLSPILTARLFNSRSAVRSHTRLLSVWPVFDLAGWPAPRSPRGLYYSLNRRPHGCRIDGLCNWCSMFSSTFKVPPAVSERCKNRSTAQRYCSLLPCQFECLPIPGHGFVLDKYKCHCKSGFYHPNRVAVNGFKRKSSGKGMAGLPHHWDLPEGSNLCLPCQEGCAFCKDDTPCVAQGDGVLRMAILSFQGLCMLVDFISMVLLYHFRRSKSIRASGVILLEAILFGALLLYFPCKSVLQTNPMLSISLCHLSPFVDSIPKSLSVIFFYLAEEVCLKLFLKGKSFNFDHFCTIPLALIILQGACRGIQNSQLRTLINSSSKDVRPRNHASTFAQMRLTSVLAFQRRDPLPLLPSAWRLLSQTSCWSNTASRKRKVFVKAHCASGAFVRRAVKRLSHANSGVLGLLYDPVEYVISKEPSRLEFCGKSESLIIQVLSSLIFGVDVSAPGKQGKCQARLSAAVYFIWTILTSSETLTCQETSEPKKARACIFFVCYGMAVNASANRINKNGPVRGVTAHLQHADNYAASDVWSLSLMFGWGLSADTHIHRKVKVVILYFQPSVFRCILLRWVRLLGFATVYGTVTLKLYRVLKVFLSRTAQRIPYMTSWRVMRLLCIILLIVIWFAIAWTSAVCQNPNRHLALITVGFTTDDLQFSMCLLDRWDYMIAVAEFLFLLWGVYLCYAVRTVPSAFHEPRYMGIALHNELILSGIFHVIRFTLASELHPDWMLMLFFAHTHLTVTVTLGLLLVPKFLFAGTHIRDDIATEAYEDELDMGRSGSYLNSSITSAWSEHSLDPEDIRTPEEMGQLSSINGCGVRSCDNLWEKRTNEELKKLYSQLEIYKRKKMLANNPHLQKKRSSKKGLGRSLMRRITEIPETMGRQCSRDDKDLGEHGSSRNSICVMRKNPFEPSHSVKPAKDESLKSKVFSLKKSHSSYDHVLDHSEDSSSSVTDKIEVATTEGTLLETLMGKKLAKKSSEKIDAASESTESVPLVCKSASAHNLTADKKPIHPRTSMLQKSLSVIASAKEMTLGLTGKAQAVEDPTKKTNQKNKDAKPPAETEEQEGYPKMIASQSVEYKQTAAKTGIMKQQMSGSQPSICSEPTKGKDLYDLTEVCPWEVEDLPTPSENKVQKHVSIAPEQKTTVHGSSNKVTKHQQQKQKGSERSPTLTRNPNQKVIDLTDICPWDEGNDVHGQAMGSKPSSNSKPAVSQPQTSGGVTKTPRADACPWDTEEASSKPKDSDFPHEHSRPKKGTTPTEIKGQLSSTPAEVKGRSRTPTEGKAKTLSDPTKSTGSSLHPPTKADVCPWDFENVTEKTPCSSQVPKMKETHTIKKGILDKGNEKAKGAVDETGKSQAKENLTSGKTKERPTSQIKLAEVCPWDVESSQETVSKDKQKKSPNVAIAKGKHADVCPWDFDDAATSKEAKRSTTSSAGKQKSPNSKGRDTSGVKMSDVCPWDFDDQTSTKKA</sequence>
<feature type="chain" id="PRO_5022709842" evidence="19">
    <location>
        <begin position="18"/>
        <end position="1818"/>
    </location>
</feature>
<evidence type="ECO:0000256" key="13">
    <source>
        <dbReference type="ARBA" id="ARBA00023224"/>
    </source>
</evidence>
<evidence type="ECO:0000256" key="10">
    <source>
        <dbReference type="ARBA" id="ARBA00023157"/>
    </source>
</evidence>
<evidence type="ECO:0000256" key="4">
    <source>
        <dbReference type="ARBA" id="ARBA00022692"/>
    </source>
</evidence>
<evidence type="ECO:0000256" key="8">
    <source>
        <dbReference type="ARBA" id="ARBA00023040"/>
    </source>
</evidence>
<evidence type="ECO:0000256" key="1">
    <source>
        <dbReference type="ARBA" id="ARBA00004487"/>
    </source>
</evidence>
<dbReference type="CDD" id="cd15293">
    <property type="entry name" value="7tmC_GPR158-like"/>
    <property type="match status" value="1"/>
</dbReference>
<keyword evidence="5 19" id="KW-0732">Signal</keyword>
<keyword evidence="11 21" id="KW-0675">Receptor</keyword>
<dbReference type="Pfam" id="PF00003">
    <property type="entry name" value="7tm_3"/>
    <property type="match status" value="1"/>
</dbReference>
<keyword evidence="12" id="KW-0325">Glycoprotein</keyword>
<accession>A0A5A9N7B4</accession>
<feature type="compositionally biased region" description="Basic and acidic residues" evidence="17">
    <location>
        <begin position="1585"/>
        <end position="1598"/>
    </location>
</feature>
<evidence type="ECO:0000256" key="14">
    <source>
        <dbReference type="ARBA" id="ARBA00023257"/>
    </source>
</evidence>
<keyword evidence="4 18" id="KW-0812">Transmembrane</keyword>
<evidence type="ECO:0000313" key="21">
    <source>
        <dbReference type="EMBL" id="KAA0704941.1"/>
    </source>
</evidence>
<evidence type="ECO:0000256" key="18">
    <source>
        <dbReference type="SAM" id="Phobius"/>
    </source>
</evidence>
<protein>
    <submittedName>
        <fullName evidence="21">Putative G-protein coupled receptor 158</fullName>
    </submittedName>
</protein>
<feature type="compositionally biased region" description="Polar residues" evidence="17">
    <location>
        <begin position="1637"/>
        <end position="1648"/>
    </location>
</feature>
<comment type="caution">
    <text evidence="21">The sequence shown here is derived from an EMBL/GenBank/DDBJ whole genome shotgun (WGS) entry which is preliminary data.</text>
</comment>
<feature type="compositionally biased region" description="Polar residues" evidence="17">
    <location>
        <begin position="1492"/>
        <end position="1502"/>
    </location>
</feature>
<feature type="compositionally biased region" description="Polar residues" evidence="17">
    <location>
        <begin position="1551"/>
        <end position="1569"/>
    </location>
</feature>
<keyword evidence="13" id="KW-0807">Transducer</keyword>
<keyword evidence="9 18" id="KW-0472">Membrane</keyword>
<evidence type="ECO:0000256" key="17">
    <source>
        <dbReference type="SAM" id="MobiDB-lite"/>
    </source>
</evidence>
<dbReference type="GO" id="GO:0004930">
    <property type="term" value="F:G protein-coupled receptor activity"/>
    <property type="evidence" value="ECO:0007669"/>
    <property type="project" value="UniProtKB-KW"/>
</dbReference>
<evidence type="ECO:0000256" key="9">
    <source>
        <dbReference type="ARBA" id="ARBA00023136"/>
    </source>
</evidence>
<feature type="transmembrane region" description="Helical" evidence="18">
    <location>
        <begin position="964"/>
        <end position="985"/>
    </location>
</feature>
<dbReference type="Gene3D" id="3.30.450.20">
    <property type="entry name" value="PAS domain"/>
    <property type="match status" value="1"/>
</dbReference>
<keyword evidence="22" id="KW-1185">Reference proteome</keyword>
<evidence type="ECO:0000256" key="6">
    <source>
        <dbReference type="ARBA" id="ARBA00022989"/>
    </source>
</evidence>
<dbReference type="GO" id="GO:0045211">
    <property type="term" value="C:postsynaptic membrane"/>
    <property type="evidence" value="ECO:0007669"/>
    <property type="project" value="UniProtKB-SubCell"/>
</dbReference>
<feature type="transmembrane region" description="Helical" evidence="18">
    <location>
        <begin position="1080"/>
        <end position="1102"/>
    </location>
</feature>
<feature type="transmembrane region" description="Helical" evidence="18">
    <location>
        <begin position="537"/>
        <end position="561"/>
    </location>
</feature>
<keyword evidence="8" id="KW-0297">G-protein coupled receptor</keyword>
<evidence type="ECO:0000256" key="11">
    <source>
        <dbReference type="ARBA" id="ARBA00023170"/>
    </source>
</evidence>
<feature type="compositionally biased region" description="Polar residues" evidence="17">
    <location>
        <begin position="1516"/>
        <end position="1526"/>
    </location>
</feature>
<reference evidence="21 22" key="1">
    <citation type="journal article" date="2019" name="Mol. Ecol. Resour.">
        <title>Chromosome-level genome assembly of Triplophysa tibetana, a fish adapted to the harsh high-altitude environment of the Tibetan Plateau.</title>
        <authorList>
            <person name="Yang X."/>
            <person name="Liu H."/>
            <person name="Ma Z."/>
            <person name="Zou Y."/>
            <person name="Zou M."/>
            <person name="Mao Y."/>
            <person name="Li X."/>
            <person name="Wang H."/>
            <person name="Chen T."/>
            <person name="Wang W."/>
            <person name="Yang R."/>
        </authorList>
    </citation>
    <scope>NUCLEOTIDE SEQUENCE [LARGE SCALE GENOMIC DNA]</scope>
    <source>
        <strain evidence="21">TTIB1903HZAU</strain>
        <tissue evidence="21">Muscle</tissue>
    </source>
</reference>
<dbReference type="Pfam" id="PF22572">
    <property type="entry name" value="GPR158_179_EC"/>
    <property type="match status" value="1"/>
</dbReference>
<feature type="transmembrane region" description="Helical" evidence="18">
    <location>
        <begin position="924"/>
        <end position="943"/>
    </location>
</feature>
<keyword evidence="10" id="KW-1015">Disulfide bond</keyword>